<dbReference type="GO" id="GO:0016020">
    <property type="term" value="C:membrane"/>
    <property type="evidence" value="ECO:0007669"/>
    <property type="project" value="UniProtKB-SubCell"/>
</dbReference>
<dbReference type="InterPro" id="IPR002549">
    <property type="entry name" value="AI-2E-like"/>
</dbReference>
<feature type="transmembrane region" description="Helical" evidence="6">
    <location>
        <begin position="242"/>
        <end position="272"/>
    </location>
</feature>
<evidence type="ECO:0000256" key="4">
    <source>
        <dbReference type="ARBA" id="ARBA00022989"/>
    </source>
</evidence>
<dbReference type="PANTHER" id="PTHR21716:SF4">
    <property type="entry name" value="TRANSMEMBRANE PROTEIN 245"/>
    <property type="match status" value="1"/>
</dbReference>
<keyword evidence="8" id="KW-1185">Reference proteome</keyword>
<accession>A0A330LFX2</accession>
<feature type="transmembrane region" description="Helical" evidence="6">
    <location>
        <begin position="157"/>
        <end position="179"/>
    </location>
</feature>
<evidence type="ECO:0000313" key="8">
    <source>
        <dbReference type="Proteomes" id="UP000248168"/>
    </source>
</evidence>
<keyword evidence="4 6" id="KW-1133">Transmembrane helix</keyword>
<organism evidence="7 8">
    <name type="scientific">Nitrospira lenta</name>
    <dbReference type="NCBI Taxonomy" id="1436998"/>
    <lineage>
        <taxon>Bacteria</taxon>
        <taxon>Pseudomonadati</taxon>
        <taxon>Nitrospirota</taxon>
        <taxon>Nitrospiria</taxon>
        <taxon>Nitrospirales</taxon>
        <taxon>Nitrospiraceae</taxon>
        <taxon>Nitrospira</taxon>
    </lineage>
</organism>
<evidence type="ECO:0000256" key="6">
    <source>
        <dbReference type="SAM" id="Phobius"/>
    </source>
</evidence>
<dbReference type="OrthoDB" id="9783162at2"/>
<feature type="transmembrane region" description="Helical" evidence="6">
    <location>
        <begin position="213"/>
        <end position="236"/>
    </location>
</feature>
<evidence type="ECO:0000256" key="5">
    <source>
        <dbReference type="ARBA" id="ARBA00023136"/>
    </source>
</evidence>
<name>A0A330LFX2_9BACT</name>
<feature type="transmembrane region" description="Helical" evidence="6">
    <location>
        <begin position="59"/>
        <end position="79"/>
    </location>
</feature>
<dbReference type="Proteomes" id="UP000248168">
    <property type="component" value="Unassembled WGS sequence"/>
</dbReference>
<keyword evidence="5 6" id="KW-0472">Membrane</keyword>
<feature type="transmembrane region" description="Helical" evidence="6">
    <location>
        <begin position="29"/>
        <end position="47"/>
    </location>
</feature>
<dbReference type="EMBL" id="OUNR01000017">
    <property type="protein sequence ID" value="SPP65948.1"/>
    <property type="molecule type" value="Genomic_DNA"/>
</dbReference>
<feature type="transmembrane region" description="Helical" evidence="6">
    <location>
        <begin position="310"/>
        <end position="339"/>
    </location>
</feature>
<dbReference type="AlphaFoldDB" id="A0A330LFX2"/>
<evidence type="ECO:0000256" key="3">
    <source>
        <dbReference type="ARBA" id="ARBA00022692"/>
    </source>
</evidence>
<evidence type="ECO:0008006" key="9">
    <source>
        <dbReference type="Google" id="ProtNLM"/>
    </source>
</evidence>
<evidence type="ECO:0000256" key="1">
    <source>
        <dbReference type="ARBA" id="ARBA00004141"/>
    </source>
</evidence>
<gene>
    <name evidence="7" type="ORF">NITLEN_40421</name>
</gene>
<feature type="transmembrane region" description="Helical" evidence="6">
    <location>
        <begin position="7"/>
        <end position="23"/>
    </location>
</feature>
<dbReference type="InParanoid" id="A0A330LFX2"/>
<comment type="subcellular location">
    <subcellularLocation>
        <location evidence="1">Membrane</location>
        <topology evidence="1">Multi-pass membrane protein</topology>
    </subcellularLocation>
</comment>
<keyword evidence="3 6" id="KW-0812">Transmembrane</keyword>
<evidence type="ECO:0000313" key="7">
    <source>
        <dbReference type="EMBL" id="SPP65948.1"/>
    </source>
</evidence>
<sequence>MTRSQLFTVVFFALLALLLYQIGLILQPFLFPAIWAALLAHWVFPLHRRLTSLMRGRDTLSAGCLTVGVLTVVVVPVVLMSVSFVREAVAVEQTIQEWIAAGGVQELPERLATVPVVGNWLRSVVAGGGGQPVSIEDSVVSGAKWVSQFLVSQIGDFLKNAVVLISNFFIMLMVLFFLFKDGERWMESLYELIPMEESHKRKILTRLDQTVRAVVKGMLVTALVQGVLAGLAYFVLRVPFPMVLTALTIVLAPIPFGGTALVWGPVVVYLFAIGSVGKALGMLAWGVGVVSMIDQFLRPWLIGQEIQIPVLLLVLSVLGGLGLYGLLGLFAGPIIISLFMTAIQIYREEYFVPEAVAAPHSPP</sequence>
<proteinExistence type="inferred from homology"/>
<feature type="transmembrane region" description="Helical" evidence="6">
    <location>
        <begin position="279"/>
        <end position="298"/>
    </location>
</feature>
<reference evidence="8" key="1">
    <citation type="submission" date="2018-04" db="EMBL/GenBank/DDBJ databases">
        <authorList>
            <person name="Lucker S."/>
            <person name="Sakoula D."/>
        </authorList>
    </citation>
    <scope>NUCLEOTIDE SEQUENCE [LARGE SCALE GENOMIC DNA]</scope>
</reference>
<evidence type="ECO:0000256" key="2">
    <source>
        <dbReference type="ARBA" id="ARBA00009773"/>
    </source>
</evidence>
<dbReference type="Pfam" id="PF01594">
    <property type="entry name" value="AI-2E_transport"/>
    <property type="match status" value="1"/>
</dbReference>
<dbReference type="RefSeq" id="WP_121990157.1">
    <property type="nucleotide sequence ID" value="NZ_OUNR01000017.1"/>
</dbReference>
<dbReference type="FunCoup" id="A0A330LFX2">
    <property type="interactions" value="72"/>
</dbReference>
<protein>
    <recommendedName>
        <fullName evidence="9">Permease</fullName>
    </recommendedName>
</protein>
<dbReference type="PANTHER" id="PTHR21716">
    <property type="entry name" value="TRANSMEMBRANE PROTEIN"/>
    <property type="match status" value="1"/>
</dbReference>
<comment type="similarity">
    <text evidence="2">Belongs to the autoinducer-2 exporter (AI-2E) (TC 2.A.86) family.</text>
</comment>